<comment type="caution">
    <text evidence="1">The sequence shown here is derived from an EMBL/GenBank/DDBJ whole genome shotgun (WGS) entry which is preliminary data.</text>
</comment>
<reference evidence="1 2" key="2">
    <citation type="journal article" date="2022" name="Mol. Ecol. Resour.">
        <title>The genomes of chicory, endive, great burdock and yacon provide insights into Asteraceae paleo-polyploidization history and plant inulin production.</title>
        <authorList>
            <person name="Fan W."/>
            <person name="Wang S."/>
            <person name="Wang H."/>
            <person name="Wang A."/>
            <person name="Jiang F."/>
            <person name="Liu H."/>
            <person name="Zhao H."/>
            <person name="Xu D."/>
            <person name="Zhang Y."/>
        </authorList>
    </citation>
    <scope>NUCLEOTIDE SEQUENCE [LARGE SCALE GENOMIC DNA]</scope>
    <source>
        <strain evidence="2">cv. Punajuju</strain>
        <tissue evidence="1">Leaves</tissue>
    </source>
</reference>
<gene>
    <name evidence="1" type="ORF">L2E82_31151</name>
</gene>
<reference evidence="2" key="1">
    <citation type="journal article" date="2022" name="Mol. Ecol. Resour.">
        <title>The genomes of chicory, endive, great burdock and yacon provide insights into Asteraceae palaeo-polyploidization history and plant inulin production.</title>
        <authorList>
            <person name="Fan W."/>
            <person name="Wang S."/>
            <person name="Wang H."/>
            <person name="Wang A."/>
            <person name="Jiang F."/>
            <person name="Liu H."/>
            <person name="Zhao H."/>
            <person name="Xu D."/>
            <person name="Zhang Y."/>
        </authorList>
    </citation>
    <scope>NUCLEOTIDE SEQUENCE [LARGE SCALE GENOMIC DNA]</scope>
    <source>
        <strain evidence="2">cv. Punajuju</strain>
    </source>
</reference>
<protein>
    <submittedName>
        <fullName evidence="1">Uncharacterized protein</fullName>
    </submittedName>
</protein>
<proteinExistence type="predicted"/>
<name>A0ACB9D2Q8_CICIN</name>
<keyword evidence="2" id="KW-1185">Reference proteome</keyword>
<dbReference type="Proteomes" id="UP001055811">
    <property type="component" value="Linkage Group LG05"/>
</dbReference>
<sequence length="80" mass="8860">MLAVELAERHIAGIEHQAITGCMIPAWMASGTASPPKGVVHSHRKPWIQIDGLTEMGGLVVAYSWKRQRNQLAGRRRESD</sequence>
<organism evidence="1 2">
    <name type="scientific">Cichorium intybus</name>
    <name type="common">Chicory</name>
    <dbReference type="NCBI Taxonomy" id="13427"/>
    <lineage>
        <taxon>Eukaryota</taxon>
        <taxon>Viridiplantae</taxon>
        <taxon>Streptophyta</taxon>
        <taxon>Embryophyta</taxon>
        <taxon>Tracheophyta</taxon>
        <taxon>Spermatophyta</taxon>
        <taxon>Magnoliopsida</taxon>
        <taxon>eudicotyledons</taxon>
        <taxon>Gunneridae</taxon>
        <taxon>Pentapetalae</taxon>
        <taxon>asterids</taxon>
        <taxon>campanulids</taxon>
        <taxon>Asterales</taxon>
        <taxon>Asteraceae</taxon>
        <taxon>Cichorioideae</taxon>
        <taxon>Cichorieae</taxon>
        <taxon>Cichoriinae</taxon>
        <taxon>Cichorium</taxon>
    </lineage>
</organism>
<dbReference type="EMBL" id="CM042013">
    <property type="protein sequence ID" value="KAI3740681.1"/>
    <property type="molecule type" value="Genomic_DNA"/>
</dbReference>
<accession>A0ACB9D2Q8</accession>
<evidence type="ECO:0000313" key="1">
    <source>
        <dbReference type="EMBL" id="KAI3740681.1"/>
    </source>
</evidence>
<evidence type="ECO:0000313" key="2">
    <source>
        <dbReference type="Proteomes" id="UP001055811"/>
    </source>
</evidence>